<keyword evidence="2" id="KW-1185">Reference proteome</keyword>
<accession>A0A811MJU1</accession>
<gene>
    <name evidence="1" type="ORF">NCGR_LOCUS4954</name>
</gene>
<name>A0A811MJU1_9POAL</name>
<comment type="caution">
    <text evidence="1">The sequence shown here is derived from an EMBL/GenBank/DDBJ whole genome shotgun (WGS) entry which is preliminary data.</text>
</comment>
<reference evidence="1" key="1">
    <citation type="submission" date="2020-10" db="EMBL/GenBank/DDBJ databases">
        <authorList>
            <person name="Han B."/>
            <person name="Lu T."/>
            <person name="Zhao Q."/>
            <person name="Huang X."/>
            <person name="Zhao Y."/>
        </authorList>
    </citation>
    <scope>NUCLEOTIDE SEQUENCE</scope>
</reference>
<protein>
    <submittedName>
        <fullName evidence="1">Uncharacterized protein</fullName>
    </submittedName>
</protein>
<proteinExistence type="predicted"/>
<dbReference type="Proteomes" id="UP000604825">
    <property type="component" value="Unassembled WGS sequence"/>
</dbReference>
<evidence type="ECO:0000313" key="2">
    <source>
        <dbReference type="Proteomes" id="UP000604825"/>
    </source>
</evidence>
<sequence length="77" mass="8102">MAIGGFVASAGSRLVHCLTTHETEQDTGADEQEYVHHACQLPARWPVAEAARAACRLACANVNATPVSSQRLASCGH</sequence>
<organism evidence="1 2">
    <name type="scientific">Miscanthus lutarioriparius</name>
    <dbReference type="NCBI Taxonomy" id="422564"/>
    <lineage>
        <taxon>Eukaryota</taxon>
        <taxon>Viridiplantae</taxon>
        <taxon>Streptophyta</taxon>
        <taxon>Embryophyta</taxon>
        <taxon>Tracheophyta</taxon>
        <taxon>Spermatophyta</taxon>
        <taxon>Magnoliopsida</taxon>
        <taxon>Liliopsida</taxon>
        <taxon>Poales</taxon>
        <taxon>Poaceae</taxon>
        <taxon>PACMAD clade</taxon>
        <taxon>Panicoideae</taxon>
        <taxon>Andropogonodae</taxon>
        <taxon>Andropogoneae</taxon>
        <taxon>Saccharinae</taxon>
        <taxon>Miscanthus</taxon>
    </lineage>
</organism>
<evidence type="ECO:0000313" key="1">
    <source>
        <dbReference type="EMBL" id="CAD6207422.1"/>
    </source>
</evidence>
<dbReference type="EMBL" id="CAJGYO010000001">
    <property type="protein sequence ID" value="CAD6207422.1"/>
    <property type="molecule type" value="Genomic_DNA"/>
</dbReference>
<dbReference type="AlphaFoldDB" id="A0A811MJU1"/>